<feature type="transmembrane region" description="Helical" evidence="1">
    <location>
        <begin position="131"/>
        <end position="155"/>
    </location>
</feature>
<dbReference type="EMBL" id="JAGEMK010000002">
    <property type="protein sequence ID" value="MBO1751309.1"/>
    <property type="molecule type" value="Genomic_DNA"/>
</dbReference>
<sequence>MSAVTTASSRKPLVSHETYLLVFGTAYAGLATNLLLVITSAPLLLLLLTTDPAQSWPALVLATGLSAPGVVAAFAVFGAFSANPSAPIVRTFVRSLIRHARRALAIGLLTATAVLVLAVDIRVVWGLTVGAVAIPVLAVLLVVVALTSVVALAALPDHPEVRLRALLKASLFAALRRWYLTLAALVVLGTLLAVVAEHPALGLGLAAAPLLYVVWGGSRHALHVTLTAPGPPRPRAT</sequence>
<keyword evidence="3" id="KW-1185">Reference proteome</keyword>
<dbReference type="AlphaFoldDB" id="A0A939LSJ3"/>
<feature type="transmembrane region" description="Helical" evidence="1">
    <location>
        <begin position="176"/>
        <end position="194"/>
    </location>
</feature>
<accession>A0A939LSJ3</accession>
<reference evidence="2" key="1">
    <citation type="submission" date="2021-03" db="EMBL/GenBank/DDBJ databases">
        <title>Actinotalea soli sp. nov., isolated from soil.</title>
        <authorList>
            <person name="Ping W."/>
            <person name="Zhang J."/>
        </authorList>
    </citation>
    <scope>NUCLEOTIDE SEQUENCE</scope>
    <source>
        <strain evidence="2">BY-33</strain>
    </source>
</reference>
<dbReference type="RefSeq" id="WP_208054976.1">
    <property type="nucleotide sequence ID" value="NZ_JAGEMK010000002.1"/>
</dbReference>
<proteinExistence type="predicted"/>
<feature type="transmembrane region" description="Helical" evidence="1">
    <location>
        <begin position="20"/>
        <end position="47"/>
    </location>
</feature>
<keyword evidence="1" id="KW-1133">Transmembrane helix</keyword>
<feature type="transmembrane region" description="Helical" evidence="1">
    <location>
        <begin position="200"/>
        <end position="217"/>
    </location>
</feature>
<gene>
    <name evidence="2" type="ORF">J4G33_05780</name>
</gene>
<feature type="transmembrane region" description="Helical" evidence="1">
    <location>
        <begin position="103"/>
        <end position="125"/>
    </location>
</feature>
<evidence type="ECO:0000313" key="3">
    <source>
        <dbReference type="Proteomes" id="UP000664209"/>
    </source>
</evidence>
<keyword evidence="1" id="KW-0472">Membrane</keyword>
<dbReference type="Proteomes" id="UP000664209">
    <property type="component" value="Unassembled WGS sequence"/>
</dbReference>
<organism evidence="2 3">
    <name type="scientific">Actinotalea soli</name>
    <dbReference type="NCBI Taxonomy" id="2819234"/>
    <lineage>
        <taxon>Bacteria</taxon>
        <taxon>Bacillati</taxon>
        <taxon>Actinomycetota</taxon>
        <taxon>Actinomycetes</taxon>
        <taxon>Micrococcales</taxon>
        <taxon>Cellulomonadaceae</taxon>
        <taxon>Actinotalea</taxon>
    </lineage>
</organism>
<protein>
    <submittedName>
        <fullName evidence="2">Ferredoxin-NADPH reductase</fullName>
    </submittedName>
</protein>
<comment type="caution">
    <text evidence="2">The sequence shown here is derived from an EMBL/GenBank/DDBJ whole genome shotgun (WGS) entry which is preliminary data.</text>
</comment>
<feature type="transmembrane region" description="Helical" evidence="1">
    <location>
        <begin position="59"/>
        <end position="82"/>
    </location>
</feature>
<evidence type="ECO:0000313" key="2">
    <source>
        <dbReference type="EMBL" id="MBO1751309.1"/>
    </source>
</evidence>
<keyword evidence="1" id="KW-0812">Transmembrane</keyword>
<evidence type="ECO:0000256" key="1">
    <source>
        <dbReference type="SAM" id="Phobius"/>
    </source>
</evidence>
<name>A0A939LSJ3_9CELL</name>